<dbReference type="HOGENOM" id="CLU_1687740_0_0_1"/>
<dbReference type="InParanoid" id="A7E841"/>
<evidence type="ECO:0000313" key="1">
    <source>
        <dbReference type="EMBL" id="EDN96543.1"/>
    </source>
</evidence>
<accession>A7E841</accession>
<dbReference type="RefSeq" id="XP_001597275.1">
    <property type="nucleotide sequence ID" value="XM_001597225.1"/>
</dbReference>
<protein>
    <submittedName>
        <fullName evidence="1">Uncharacterized protein</fullName>
    </submittedName>
</protein>
<proteinExistence type="predicted"/>
<dbReference type="GeneID" id="5493753"/>
<dbReference type="AlphaFoldDB" id="A7E841"/>
<dbReference type="Proteomes" id="UP000001312">
    <property type="component" value="Unassembled WGS sequence"/>
</dbReference>
<dbReference type="EMBL" id="CH476622">
    <property type="protein sequence ID" value="EDN96543.1"/>
    <property type="molecule type" value="Genomic_DNA"/>
</dbReference>
<reference evidence="2" key="1">
    <citation type="journal article" date="2011" name="PLoS Genet.">
        <title>Genomic analysis of the necrotrophic fungal pathogens Sclerotinia sclerotiorum and Botrytis cinerea.</title>
        <authorList>
            <person name="Amselem J."/>
            <person name="Cuomo C.A."/>
            <person name="van Kan J.A."/>
            <person name="Viaud M."/>
            <person name="Benito E.P."/>
            <person name="Couloux A."/>
            <person name="Coutinho P.M."/>
            <person name="de Vries R.P."/>
            <person name="Dyer P.S."/>
            <person name="Fillinger S."/>
            <person name="Fournier E."/>
            <person name="Gout L."/>
            <person name="Hahn M."/>
            <person name="Kohn L."/>
            <person name="Lapalu N."/>
            <person name="Plummer K.M."/>
            <person name="Pradier J.M."/>
            <person name="Quevillon E."/>
            <person name="Sharon A."/>
            <person name="Simon A."/>
            <person name="ten Have A."/>
            <person name="Tudzynski B."/>
            <person name="Tudzynski P."/>
            <person name="Wincker P."/>
            <person name="Andrew M."/>
            <person name="Anthouard V."/>
            <person name="Beever R.E."/>
            <person name="Beffa R."/>
            <person name="Benoit I."/>
            <person name="Bouzid O."/>
            <person name="Brault B."/>
            <person name="Chen Z."/>
            <person name="Choquer M."/>
            <person name="Collemare J."/>
            <person name="Cotton P."/>
            <person name="Danchin E.G."/>
            <person name="Da Silva C."/>
            <person name="Gautier A."/>
            <person name="Giraud C."/>
            <person name="Giraud T."/>
            <person name="Gonzalez C."/>
            <person name="Grossetete S."/>
            <person name="Guldener U."/>
            <person name="Henrissat B."/>
            <person name="Howlett B.J."/>
            <person name="Kodira C."/>
            <person name="Kretschmer M."/>
            <person name="Lappartient A."/>
            <person name="Leroch M."/>
            <person name="Levis C."/>
            <person name="Mauceli E."/>
            <person name="Neuveglise C."/>
            <person name="Oeser B."/>
            <person name="Pearson M."/>
            <person name="Poulain J."/>
            <person name="Poussereau N."/>
            <person name="Quesneville H."/>
            <person name="Rascle C."/>
            <person name="Schumacher J."/>
            <person name="Segurens B."/>
            <person name="Sexton A."/>
            <person name="Silva E."/>
            <person name="Sirven C."/>
            <person name="Soanes D.M."/>
            <person name="Talbot N.J."/>
            <person name="Templeton M."/>
            <person name="Yandava C."/>
            <person name="Yarden O."/>
            <person name="Zeng Q."/>
            <person name="Rollins J.A."/>
            <person name="Lebrun M.H."/>
            <person name="Dickman M."/>
        </authorList>
    </citation>
    <scope>NUCLEOTIDE SEQUENCE [LARGE SCALE GENOMIC DNA]</scope>
    <source>
        <strain evidence="2">ATCC 18683 / 1980 / Ss-1</strain>
    </source>
</reference>
<dbReference type="KEGG" id="ssl:SS1G_01469"/>
<sequence length="156" mass="17839">MTSELRRLQSYIINQPVELHVLKDMADYSLCRSSSLGMLNVAANEIVWASMQKLLTFVRLITLDGAAVCPWHSQSRSFLEIHYSYDGNPGSIVARNDVDGQEPPLYEKEEVETLRRKSDEQHAAHNASHEIQVSADRDFKDEMIKSKHSVYNRGYL</sequence>
<organism evidence="1 2">
    <name type="scientific">Sclerotinia sclerotiorum (strain ATCC 18683 / 1980 / Ss-1)</name>
    <name type="common">White mold</name>
    <name type="synonym">Whetzelinia sclerotiorum</name>
    <dbReference type="NCBI Taxonomy" id="665079"/>
    <lineage>
        <taxon>Eukaryota</taxon>
        <taxon>Fungi</taxon>
        <taxon>Dikarya</taxon>
        <taxon>Ascomycota</taxon>
        <taxon>Pezizomycotina</taxon>
        <taxon>Leotiomycetes</taxon>
        <taxon>Helotiales</taxon>
        <taxon>Sclerotiniaceae</taxon>
        <taxon>Sclerotinia</taxon>
    </lineage>
</organism>
<keyword evidence="2" id="KW-1185">Reference proteome</keyword>
<evidence type="ECO:0000313" key="2">
    <source>
        <dbReference type="Proteomes" id="UP000001312"/>
    </source>
</evidence>
<name>A7E841_SCLS1</name>
<gene>
    <name evidence="1" type="ORF">SS1G_01469</name>
</gene>